<dbReference type="AlphaFoldDB" id="A0A0E3WI00"/>
<sequence>MKEDNHQKEVRFAEIIISPDSNNAGLPHSCHGIAPENIVWHKETMSVGSLHEAYEWITSGPLLEIRYLYSGYQTTDWMLAHVLVFELTRLNTISVPQFLVHADYDLTSEDIHYKIWVTPLSPLPANSTAKSLNNPCY</sequence>
<reference evidence="2" key="1">
    <citation type="submission" date="2015-03" db="EMBL/GenBank/DDBJ databases">
        <authorList>
            <person name="Wibberg D."/>
        </authorList>
    </citation>
    <scope>NUCLEOTIDE SEQUENCE [LARGE SCALE GENOMIC DNA]</scope>
</reference>
<evidence type="ECO:0000313" key="1">
    <source>
        <dbReference type="EMBL" id="CQR56173.1"/>
    </source>
</evidence>
<protein>
    <submittedName>
        <fullName evidence="1">Uncharacterized protein</fullName>
    </submittedName>
</protein>
<dbReference type="KEGG" id="pri:PRIO_3770"/>
<dbReference type="EMBL" id="LN831776">
    <property type="protein sequence ID" value="CQR56173.1"/>
    <property type="molecule type" value="Genomic_DNA"/>
</dbReference>
<evidence type="ECO:0000313" key="2">
    <source>
        <dbReference type="Proteomes" id="UP000033163"/>
    </source>
</evidence>
<accession>A0A0E3WI00</accession>
<name>A0A0E3WI00_9BACL</name>
<dbReference type="HOGENOM" id="CLU_1863221_0_0_9"/>
<dbReference type="RefSeq" id="WP_231869714.1">
    <property type="nucleotide sequence ID" value="NZ_LN831776.1"/>
</dbReference>
<dbReference type="PATRIC" id="fig|1073571.4.peg.4027"/>
<organism evidence="1 2">
    <name type="scientific">Paenibacillus riograndensis SBR5</name>
    <dbReference type="NCBI Taxonomy" id="1073571"/>
    <lineage>
        <taxon>Bacteria</taxon>
        <taxon>Bacillati</taxon>
        <taxon>Bacillota</taxon>
        <taxon>Bacilli</taxon>
        <taxon>Bacillales</taxon>
        <taxon>Paenibacillaceae</taxon>
        <taxon>Paenibacillus</taxon>
        <taxon>Paenibacillus sonchi group</taxon>
    </lineage>
</organism>
<gene>
    <name evidence="1" type="ORF">PRIO_3770</name>
</gene>
<proteinExistence type="predicted"/>
<dbReference type="Proteomes" id="UP000033163">
    <property type="component" value="Chromosome I"/>
</dbReference>